<dbReference type="PANTHER" id="PTHR34597">
    <property type="entry name" value="SLR1661 PROTEIN"/>
    <property type="match status" value="1"/>
</dbReference>
<evidence type="ECO:0000256" key="2">
    <source>
        <dbReference type="ARBA" id="ARBA00009055"/>
    </source>
</evidence>
<dbReference type="AlphaFoldDB" id="A0A1Z4NA31"/>
<sequence>MKKGIKTNLNSEVLIPQSTKIYQKIDSLGSTRKKSIKCRYQRQFLATVHQAFNYIFNRKFFISFLYQSFGFKSSLFILHLIGILAVTGLKATANQNSTELKVLTPESQNSPELQNSPEFQSSAELKVLSPESKPNYQLPITNYQLPITQSPTPQPPETTPPEFSPPNPPPAVTPTTPERFFVRKINVVDSTVFTEQQLNQVVQPFEGRELTVEDLRKAADAVTQLYLNNNYINSRAIPVTQQPGNTDGVAVIRIIEGRVSEIEVQGTKRLNPAYVRDRIQLGAGIPLNTIKLEEKLKLLRLDPLFNNVEASLRPTGKVGESILIVRVDEANPFVSSLSIDNYSPPSIGSERLGIQLLHRNLTGIGDELAGAYYHTLTGGSDRFDFSYQIPLNAMDGKLRLRVAPNRNEITQPPFDQFGIKGDQDVYEISYRQPLMRSPREEFALSFGFTYEDGQTFLFDQLPTPFGIGPDANGVSRTSVFKFSQDYVRRDPRGAWLLQSQFSLGTGLFDATINSDPIPDSRFFSWLGQIQRVQQLNNDHLLIVQADLQLTPDSLLPSQQFVIGGGQSVRGYRQNVRSGDNGFRFAIEDRITVQRNKAGLSTLQVIPFVDLGAVWNQSDNPNKLPNQTFLASAGLGLLWNQALGIDKLTMRLDYGIPFVDLSDRGNNAQDDGFYFSIRYQP</sequence>
<feature type="region of interest" description="Disordered" evidence="9">
    <location>
        <begin position="145"/>
        <end position="172"/>
    </location>
</feature>
<dbReference type="PANTHER" id="PTHR34597:SF1">
    <property type="entry name" value="HEME_HEMOPEXIN TRANSPORTER PROTEIN HUXB"/>
    <property type="match status" value="1"/>
</dbReference>
<dbReference type="EMBL" id="AP018248">
    <property type="protein sequence ID" value="BAZ02583.1"/>
    <property type="molecule type" value="Genomic_DNA"/>
</dbReference>
<name>A0A1Z4NA31_9CYAN</name>
<keyword evidence="6" id="KW-0653">Protein transport</keyword>
<dbReference type="Pfam" id="PF03865">
    <property type="entry name" value="ShlB"/>
    <property type="match status" value="1"/>
</dbReference>
<evidence type="ECO:0000313" key="13">
    <source>
        <dbReference type="Proteomes" id="UP000218785"/>
    </source>
</evidence>
<organism evidence="12 13">
    <name type="scientific">Tolypothrix tenuis PCC 7101</name>
    <dbReference type="NCBI Taxonomy" id="231146"/>
    <lineage>
        <taxon>Bacteria</taxon>
        <taxon>Bacillati</taxon>
        <taxon>Cyanobacteriota</taxon>
        <taxon>Cyanophyceae</taxon>
        <taxon>Nostocales</taxon>
        <taxon>Tolypothrichaceae</taxon>
        <taxon>Tolypothrix</taxon>
    </lineage>
</organism>
<reference evidence="12 13" key="1">
    <citation type="submission" date="2017-06" db="EMBL/GenBank/DDBJ databases">
        <title>Genome sequencing of cyanobaciteial culture collection at National Institute for Environmental Studies (NIES).</title>
        <authorList>
            <person name="Hirose Y."/>
            <person name="Shimura Y."/>
            <person name="Fujisawa T."/>
            <person name="Nakamura Y."/>
            <person name="Kawachi M."/>
        </authorList>
    </citation>
    <scope>NUCLEOTIDE SEQUENCE [LARGE SCALE GENOMIC DNA]</scope>
    <source>
        <strain evidence="12 13">NIES-37</strain>
    </source>
</reference>
<accession>A0A1Z4NA31</accession>
<evidence type="ECO:0000256" key="1">
    <source>
        <dbReference type="ARBA" id="ARBA00004442"/>
    </source>
</evidence>
<feature type="domain" description="POTRA" evidence="11">
    <location>
        <begin position="180"/>
        <end position="257"/>
    </location>
</feature>
<evidence type="ECO:0000256" key="4">
    <source>
        <dbReference type="ARBA" id="ARBA00022452"/>
    </source>
</evidence>
<keyword evidence="5 10" id="KW-0812">Transmembrane</keyword>
<evidence type="ECO:0000256" key="5">
    <source>
        <dbReference type="ARBA" id="ARBA00022692"/>
    </source>
</evidence>
<dbReference type="RefSeq" id="WP_096582915.1">
    <property type="nucleotide sequence ID" value="NZ_CAWNJS010000001.1"/>
</dbReference>
<evidence type="ECO:0000256" key="10">
    <source>
        <dbReference type="SAM" id="Phobius"/>
    </source>
</evidence>
<dbReference type="InterPro" id="IPR013686">
    <property type="entry name" value="Polypept-transport_assoc_ShlB"/>
</dbReference>
<dbReference type="PROSITE" id="PS51779">
    <property type="entry name" value="POTRA"/>
    <property type="match status" value="1"/>
</dbReference>
<evidence type="ECO:0000256" key="3">
    <source>
        <dbReference type="ARBA" id="ARBA00022448"/>
    </source>
</evidence>
<proteinExistence type="inferred from homology"/>
<dbReference type="Gene3D" id="2.40.160.50">
    <property type="entry name" value="membrane protein fhac: a member of the omp85/tpsb transporter family"/>
    <property type="match status" value="1"/>
</dbReference>
<comment type="similarity">
    <text evidence="2">Belongs to the TPS (TC 1.B.20) family.</text>
</comment>
<protein>
    <submittedName>
        <fullName evidence="12">Polypeptide-transport-associated domain-containing protein</fullName>
    </submittedName>
</protein>
<evidence type="ECO:0000313" key="12">
    <source>
        <dbReference type="EMBL" id="BAZ02583.1"/>
    </source>
</evidence>
<evidence type="ECO:0000256" key="7">
    <source>
        <dbReference type="ARBA" id="ARBA00023136"/>
    </source>
</evidence>
<gene>
    <name evidence="12" type="ORF">NIES37_65960</name>
</gene>
<comment type="subcellular location">
    <subcellularLocation>
        <location evidence="1">Cell outer membrane</location>
    </subcellularLocation>
</comment>
<evidence type="ECO:0000256" key="9">
    <source>
        <dbReference type="SAM" id="MobiDB-lite"/>
    </source>
</evidence>
<dbReference type="InterPro" id="IPR051544">
    <property type="entry name" value="TPS_OM_transporter"/>
</dbReference>
<evidence type="ECO:0000256" key="6">
    <source>
        <dbReference type="ARBA" id="ARBA00022927"/>
    </source>
</evidence>
<keyword evidence="10" id="KW-1133">Transmembrane helix</keyword>
<keyword evidence="8" id="KW-0998">Cell outer membrane</keyword>
<keyword evidence="7 10" id="KW-0472">Membrane</keyword>
<dbReference type="InterPro" id="IPR005565">
    <property type="entry name" value="Hemolysn_activator_HlyB_C"/>
</dbReference>
<dbReference type="Gene3D" id="3.10.20.310">
    <property type="entry name" value="membrane protein fhac"/>
    <property type="match status" value="1"/>
</dbReference>
<evidence type="ECO:0000256" key="8">
    <source>
        <dbReference type="ARBA" id="ARBA00023237"/>
    </source>
</evidence>
<keyword evidence="3" id="KW-0813">Transport</keyword>
<evidence type="ECO:0000259" key="11">
    <source>
        <dbReference type="PROSITE" id="PS51779"/>
    </source>
</evidence>
<dbReference type="Proteomes" id="UP000218785">
    <property type="component" value="Chromosome"/>
</dbReference>
<feature type="transmembrane region" description="Helical" evidence="10">
    <location>
        <begin position="69"/>
        <end position="89"/>
    </location>
</feature>
<dbReference type="GO" id="GO:0046819">
    <property type="term" value="P:protein secretion by the type V secretion system"/>
    <property type="evidence" value="ECO:0007669"/>
    <property type="project" value="TreeGrafter"/>
</dbReference>
<dbReference type="GO" id="GO:0009279">
    <property type="term" value="C:cell outer membrane"/>
    <property type="evidence" value="ECO:0007669"/>
    <property type="project" value="UniProtKB-SubCell"/>
</dbReference>
<dbReference type="InterPro" id="IPR034746">
    <property type="entry name" value="POTRA"/>
</dbReference>
<dbReference type="GO" id="GO:0008320">
    <property type="term" value="F:protein transmembrane transporter activity"/>
    <property type="evidence" value="ECO:0007669"/>
    <property type="project" value="TreeGrafter"/>
</dbReference>
<dbReference type="KEGG" id="ttq:NIES37_65960"/>
<dbReference type="GO" id="GO:0098046">
    <property type="term" value="C:type V protein secretion system complex"/>
    <property type="evidence" value="ECO:0007669"/>
    <property type="project" value="TreeGrafter"/>
</dbReference>
<dbReference type="Pfam" id="PF08479">
    <property type="entry name" value="POTRA_2"/>
    <property type="match status" value="1"/>
</dbReference>
<feature type="compositionally biased region" description="Pro residues" evidence="9">
    <location>
        <begin position="152"/>
        <end position="172"/>
    </location>
</feature>
<keyword evidence="13" id="KW-1185">Reference proteome</keyword>
<keyword evidence="4" id="KW-1134">Transmembrane beta strand</keyword>